<evidence type="ECO:0000313" key="3">
    <source>
        <dbReference type="Proteomes" id="UP000251341"/>
    </source>
</evidence>
<dbReference type="Proteomes" id="UP000251341">
    <property type="component" value="Unassembled WGS sequence"/>
</dbReference>
<gene>
    <name evidence="2" type="ORF">B9Z44_04520</name>
</gene>
<keyword evidence="1" id="KW-0812">Transmembrane</keyword>
<protein>
    <submittedName>
        <fullName evidence="2">Uncharacterized protein</fullName>
    </submittedName>
</protein>
<keyword evidence="3" id="KW-1185">Reference proteome</keyword>
<reference evidence="2 3" key="1">
    <citation type="submission" date="2017-04" db="EMBL/GenBank/DDBJ databases">
        <title>Unexpected and diverse lifestyles within the genus Limnohabitans.</title>
        <authorList>
            <person name="Kasalicky V."/>
            <person name="Mehrshad M."/>
            <person name="Andrei S.-A."/>
            <person name="Salcher M."/>
            <person name="Kratochvilova H."/>
            <person name="Simek K."/>
            <person name="Ghai R."/>
        </authorList>
    </citation>
    <scope>NUCLEOTIDE SEQUENCE [LARGE SCALE GENOMIC DNA]</scope>
    <source>
        <strain evidence="2 3">MWH-C5</strain>
    </source>
</reference>
<name>A0A315ENV4_9BURK</name>
<comment type="caution">
    <text evidence="2">The sequence shown here is derived from an EMBL/GenBank/DDBJ whole genome shotgun (WGS) entry which is preliminary data.</text>
</comment>
<sequence length="65" mass="7634">MLNKLRLRRQAETVMGHRLEEPRLTLVFVLWVFVYVGLPLLVVSSLIDLLIQQITGNCTGFWCWF</sequence>
<accession>A0A315ENV4</accession>
<evidence type="ECO:0000256" key="1">
    <source>
        <dbReference type="SAM" id="Phobius"/>
    </source>
</evidence>
<dbReference type="RefSeq" id="WP_108358175.1">
    <property type="nucleotide sequence ID" value="NZ_NESP01000001.1"/>
</dbReference>
<feature type="transmembrane region" description="Helical" evidence="1">
    <location>
        <begin position="24"/>
        <end position="47"/>
    </location>
</feature>
<keyword evidence="1" id="KW-0472">Membrane</keyword>
<dbReference type="AlphaFoldDB" id="A0A315ENV4"/>
<proteinExistence type="predicted"/>
<evidence type="ECO:0000313" key="2">
    <source>
        <dbReference type="EMBL" id="PUE58921.1"/>
    </source>
</evidence>
<organism evidence="2 3">
    <name type="scientific">Limnohabitans curvus</name>
    <dbReference type="NCBI Taxonomy" id="323423"/>
    <lineage>
        <taxon>Bacteria</taxon>
        <taxon>Pseudomonadati</taxon>
        <taxon>Pseudomonadota</taxon>
        <taxon>Betaproteobacteria</taxon>
        <taxon>Burkholderiales</taxon>
        <taxon>Comamonadaceae</taxon>
        <taxon>Limnohabitans</taxon>
    </lineage>
</organism>
<dbReference type="EMBL" id="NESP01000001">
    <property type="protein sequence ID" value="PUE58921.1"/>
    <property type="molecule type" value="Genomic_DNA"/>
</dbReference>
<keyword evidence="1" id="KW-1133">Transmembrane helix</keyword>